<feature type="signal peptide" evidence="4">
    <location>
        <begin position="1"/>
        <end position="27"/>
    </location>
</feature>
<reference evidence="7" key="1">
    <citation type="submission" date="2018-03" db="EMBL/GenBank/DDBJ databases">
        <authorList>
            <person name="Sun L."/>
            <person name="Liu H."/>
            <person name="Chen W."/>
            <person name="Huang K."/>
            <person name="Liu W."/>
            <person name="Gao X."/>
        </authorList>
    </citation>
    <scope>NUCLEOTIDE SEQUENCE [LARGE SCALE GENOMIC DNA]</scope>
    <source>
        <strain evidence="7">SH9</strain>
    </source>
</reference>
<name>A0A2T1HS18_9HYPH</name>
<keyword evidence="2 4" id="KW-0732">Signal</keyword>
<dbReference type="InterPro" id="IPR051010">
    <property type="entry name" value="BCAA_transport"/>
</dbReference>
<dbReference type="RefSeq" id="WP_106337474.1">
    <property type="nucleotide sequence ID" value="NZ_PVZS01000013.1"/>
</dbReference>
<dbReference type="Proteomes" id="UP000239772">
    <property type="component" value="Unassembled WGS sequence"/>
</dbReference>
<evidence type="ECO:0000256" key="4">
    <source>
        <dbReference type="SAM" id="SignalP"/>
    </source>
</evidence>
<evidence type="ECO:0000256" key="1">
    <source>
        <dbReference type="ARBA" id="ARBA00010062"/>
    </source>
</evidence>
<evidence type="ECO:0000256" key="3">
    <source>
        <dbReference type="ARBA" id="ARBA00022970"/>
    </source>
</evidence>
<dbReference type="EMBL" id="PVZS01000013">
    <property type="protein sequence ID" value="PSC04450.1"/>
    <property type="molecule type" value="Genomic_DNA"/>
</dbReference>
<proteinExistence type="inferred from homology"/>
<evidence type="ECO:0000313" key="6">
    <source>
        <dbReference type="EMBL" id="PSC04450.1"/>
    </source>
</evidence>
<dbReference type="Gene3D" id="3.40.50.2300">
    <property type="match status" value="2"/>
</dbReference>
<comment type="similarity">
    <text evidence="1">Belongs to the leucine-binding protein family.</text>
</comment>
<keyword evidence="7" id="KW-1185">Reference proteome</keyword>
<comment type="caution">
    <text evidence="6">The sequence shown here is derived from an EMBL/GenBank/DDBJ whole genome shotgun (WGS) entry which is preliminary data.</text>
</comment>
<keyword evidence="3" id="KW-0029">Amino-acid transport</keyword>
<dbReference type="InterPro" id="IPR028081">
    <property type="entry name" value="Leu-bd"/>
</dbReference>
<dbReference type="Pfam" id="PF13458">
    <property type="entry name" value="Peripla_BP_6"/>
    <property type="match status" value="1"/>
</dbReference>
<evidence type="ECO:0000313" key="7">
    <source>
        <dbReference type="Proteomes" id="UP000239772"/>
    </source>
</evidence>
<accession>A0A2T1HS18</accession>
<dbReference type="PANTHER" id="PTHR30483:SF6">
    <property type="entry name" value="PERIPLASMIC BINDING PROTEIN OF ABC TRANSPORTER FOR NATURAL AMINO ACIDS"/>
    <property type="match status" value="1"/>
</dbReference>
<dbReference type="SUPFAM" id="SSF53822">
    <property type="entry name" value="Periplasmic binding protein-like I"/>
    <property type="match status" value="1"/>
</dbReference>
<protein>
    <submittedName>
        <fullName evidence="6">ABC transporter substrate-binding protein</fullName>
    </submittedName>
</protein>
<dbReference type="OrthoDB" id="5415167at2"/>
<feature type="chain" id="PRO_5015541666" evidence="4">
    <location>
        <begin position="28"/>
        <end position="412"/>
    </location>
</feature>
<dbReference type="GO" id="GO:0006865">
    <property type="term" value="P:amino acid transport"/>
    <property type="evidence" value="ECO:0007669"/>
    <property type="project" value="UniProtKB-KW"/>
</dbReference>
<organism evidence="6 7">
    <name type="scientific">Alsobacter soli</name>
    <dbReference type="NCBI Taxonomy" id="2109933"/>
    <lineage>
        <taxon>Bacteria</taxon>
        <taxon>Pseudomonadati</taxon>
        <taxon>Pseudomonadota</taxon>
        <taxon>Alphaproteobacteria</taxon>
        <taxon>Hyphomicrobiales</taxon>
        <taxon>Alsobacteraceae</taxon>
        <taxon>Alsobacter</taxon>
    </lineage>
</organism>
<feature type="domain" description="Leucine-binding protein" evidence="5">
    <location>
        <begin position="30"/>
        <end position="361"/>
    </location>
</feature>
<sequence>MRARLGVAARTSVFALGLAAAVAPAQAADSIKIGVIAEAQAVAGSSIPLAAQLAADEINAKGGVDGRKIEIVTYDNHSSSAESIRAFQRAVNEDKVNAVIASYISEVVLALEPWAGRLKTIMITPGAASDVITENIAKDYEHNKYTFHGYLTSSALASLVCDAAKDLLVDGLKMKSAVIMSEDAAWTKPLDAGYEKCLPEVGLKVLDHIRFSPDTTDFTPIFNKIESQKPDVMITGISHVGTQPTVQWKSQQVPIPMLGVASQATNSTFWKDTNGATEGVLYNAVSGPGVAVTEKTLPFVDAFQKKYGNTPSYAGYTAYDEVYYIADAVKRAGSTDSDKMVEALEKTDWVGTIGRIQFLPKGDPHVHGLKTGKGAITGLMLQWQDGKQVNLWPKDVANGQLKFPSFIKTSEK</sequence>
<dbReference type="InterPro" id="IPR028082">
    <property type="entry name" value="Peripla_BP_I"/>
</dbReference>
<gene>
    <name evidence="6" type="ORF">SLNSH_13185</name>
</gene>
<evidence type="ECO:0000256" key="2">
    <source>
        <dbReference type="ARBA" id="ARBA00022729"/>
    </source>
</evidence>
<evidence type="ECO:0000259" key="5">
    <source>
        <dbReference type="Pfam" id="PF13458"/>
    </source>
</evidence>
<dbReference type="AlphaFoldDB" id="A0A2T1HS18"/>
<dbReference type="CDD" id="cd06345">
    <property type="entry name" value="PBP1_ABC_ligand_binding-like"/>
    <property type="match status" value="1"/>
</dbReference>
<dbReference type="PANTHER" id="PTHR30483">
    <property type="entry name" value="LEUCINE-SPECIFIC-BINDING PROTEIN"/>
    <property type="match status" value="1"/>
</dbReference>
<keyword evidence="3" id="KW-0813">Transport</keyword>